<evidence type="ECO:0000313" key="1">
    <source>
        <dbReference type="EMBL" id="CAI8009057.1"/>
    </source>
</evidence>
<reference evidence="1" key="1">
    <citation type="submission" date="2023-03" db="EMBL/GenBank/DDBJ databases">
        <authorList>
            <person name="Steffen K."/>
            <person name="Cardenas P."/>
        </authorList>
    </citation>
    <scope>NUCLEOTIDE SEQUENCE</scope>
</reference>
<name>A0AA35WD87_GEOBA</name>
<dbReference type="Proteomes" id="UP001174909">
    <property type="component" value="Unassembled WGS sequence"/>
</dbReference>
<evidence type="ECO:0000313" key="2">
    <source>
        <dbReference type="Proteomes" id="UP001174909"/>
    </source>
</evidence>
<accession>A0AA35WD87</accession>
<gene>
    <name evidence="1" type="ORF">GBAR_LOCUS6135</name>
</gene>
<protein>
    <submittedName>
        <fullName evidence="1">Uncharacterized protein</fullName>
    </submittedName>
</protein>
<feature type="non-terminal residue" evidence="1">
    <location>
        <position position="1"/>
    </location>
</feature>
<proteinExistence type="predicted"/>
<dbReference type="EMBL" id="CASHTH010000919">
    <property type="protein sequence ID" value="CAI8009057.1"/>
    <property type="molecule type" value="Genomic_DNA"/>
</dbReference>
<organism evidence="1 2">
    <name type="scientific">Geodia barretti</name>
    <name type="common">Barrett's horny sponge</name>
    <dbReference type="NCBI Taxonomy" id="519541"/>
    <lineage>
        <taxon>Eukaryota</taxon>
        <taxon>Metazoa</taxon>
        <taxon>Porifera</taxon>
        <taxon>Demospongiae</taxon>
        <taxon>Heteroscleromorpha</taxon>
        <taxon>Tetractinellida</taxon>
        <taxon>Astrophorina</taxon>
        <taxon>Geodiidae</taxon>
        <taxon>Geodia</taxon>
    </lineage>
</organism>
<dbReference type="AlphaFoldDB" id="A0AA35WD87"/>
<sequence length="63" mass="7126">MADEKGAASMAFRSMVSMAGDKQKQKDVVRNQGKWNNHEVAIKLLDRDNVPVNLQLRLEIKAM</sequence>
<keyword evidence="2" id="KW-1185">Reference proteome</keyword>
<comment type="caution">
    <text evidence="1">The sequence shown here is derived from an EMBL/GenBank/DDBJ whole genome shotgun (WGS) entry which is preliminary data.</text>
</comment>